<dbReference type="AlphaFoldDB" id="A0A0L0S4K8"/>
<evidence type="ECO:0000313" key="2">
    <source>
        <dbReference type="EMBL" id="KNE57385.1"/>
    </source>
</evidence>
<proteinExistence type="predicted"/>
<name>A0A0L0S4K8_ALLM3</name>
<keyword evidence="3" id="KW-1185">Reference proteome</keyword>
<protein>
    <submittedName>
        <fullName evidence="2">Uncharacterized protein</fullName>
    </submittedName>
</protein>
<dbReference type="VEuPathDB" id="FungiDB:AMAG_03107"/>
<feature type="compositionally biased region" description="Acidic residues" evidence="1">
    <location>
        <begin position="134"/>
        <end position="150"/>
    </location>
</feature>
<reference evidence="3" key="2">
    <citation type="submission" date="2009-11" db="EMBL/GenBank/DDBJ databases">
        <title>The Genome Sequence of Allomyces macrogynus strain ATCC 38327.</title>
        <authorList>
            <consortium name="The Broad Institute Genome Sequencing Platform"/>
            <person name="Russ C."/>
            <person name="Cuomo C."/>
            <person name="Shea T."/>
            <person name="Young S.K."/>
            <person name="Zeng Q."/>
            <person name="Koehrsen M."/>
            <person name="Haas B."/>
            <person name="Borodovsky M."/>
            <person name="Guigo R."/>
            <person name="Alvarado L."/>
            <person name="Berlin A."/>
            <person name="Borenstein D."/>
            <person name="Chen Z."/>
            <person name="Engels R."/>
            <person name="Freedman E."/>
            <person name="Gellesch M."/>
            <person name="Goldberg J."/>
            <person name="Griggs A."/>
            <person name="Gujja S."/>
            <person name="Heiman D."/>
            <person name="Hepburn T."/>
            <person name="Howarth C."/>
            <person name="Jen D."/>
            <person name="Larson L."/>
            <person name="Lewis B."/>
            <person name="Mehta T."/>
            <person name="Park D."/>
            <person name="Pearson M."/>
            <person name="Roberts A."/>
            <person name="Saif S."/>
            <person name="Shenoy N."/>
            <person name="Sisk P."/>
            <person name="Stolte C."/>
            <person name="Sykes S."/>
            <person name="Walk T."/>
            <person name="White J."/>
            <person name="Yandava C."/>
            <person name="Burger G."/>
            <person name="Gray M.W."/>
            <person name="Holland P.W.H."/>
            <person name="King N."/>
            <person name="Lang F.B.F."/>
            <person name="Roger A.J."/>
            <person name="Ruiz-Trillo I."/>
            <person name="Lander E."/>
            <person name="Nusbaum C."/>
        </authorList>
    </citation>
    <scope>NUCLEOTIDE SEQUENCE [LARGE SCALE GENOMIC DNA]</scope>
    <source>
        <strain evidence="3">ATCC 38327</strain>
    </source>
</reference>
<organism evidence="2 3">
    <name type="scientific">Allomyces macrogynus (strain ATCC 38327)</name>
    <name type="common">Allomyces javanicus var. macrogynus</name>
    <dbReference type="NCBI Taxonomy" id="578462"/>
    <lineage>
        <taxon>Eukaryota</taxon>
        <taxon>Fungi</taxon>
        <taxon>Fungi incertae sedis</taxon>
        <taxon>Blastocladiomycota</taxon>
        <taxon>Blastocladiomycetes</taxon>
        <taxon>Blastocladiales</taxon>
        <taxon>Blastocladiaceae</taxon>
        <taxon>Allomyces</taxon>
    </lineage>
</organism>
<evidence type="ECO:0000313" key="3">
    <source>
        <dbReference type="Proteomes" id="UP000054350"/>
    </source>
</evidence>
<dbReference type="Proteomes" id="UP000054350">
    <property type="component" value="Unassembled WGS sequence"/>
</dbReference>
<feature type="compositionally biased region" description="Basic and acidic residues" evidence="1">
    <location>
        <begin position="151"/>
        <end position="169"/>
    </location>
</feature>
<gene>
    <name evidence="2" type="ORF">AMAG_03107</name>
</gene>
<evidence type="ECO:0000256" key="1">
    <source>
        <dbReference type="SAM" id="MobiDB-lite"/>
    </source>
</evidence>
<dbReference type="EMBL" id="GG745331">
    <property type="protein sequence ID" value="KNE57385.1"/>
    <property type="molecule type" value="Genomic_DNA"/>
</dbReference>
<accession>A0A0L0S4K8</accession>
<sequence>MGAATLGDTNSLQFPCKVTLDSLLHQLRMRSWIGAVRWTRATHPDMGRPVLDLLDLKWGISVDPATNDVDLEYYGPADRYAMSEGIVFREIDLALMALSAPALEIQEKWQLQAIKDEDGATRDLLAVDEKTGDVEDGVDEGAGEDEGADGAEDRMDVEVVKSEEQAVGR</sequence>
<reference evidence="2 3" key="1">
    <citation type="submission" date="2009-11" db="EMBL/GenBank/DDBJ databases">
        <title>Annotation of Allomyces macrogynus ATCC 38327.</title>
        <authorList>
            <consortium name="The Broad Institute Genome Sequencing Platform"/>
            <person name="Russ C."/>
            <person name="Cuomo C."/>
            <person name="Burger G."/>
            <person name="Gray M.W."/>
            <person name="Holland P.W.H."/>
            <person name="King N."/>
            <person name="Lang F.B.F."/>
            <person name="Roger A.J."/>
            <person name="Ruiz-Trillo I."/>
            <person name="Young S.K."/>
            <person name="Zeng Q."/>
            <person name="Gargeya S."/>
            <person name="Fitzgerald M."/>
            <person name="Haas B."/>
            <person name="Abouelleil A."/>
            <person name="Alvarado L."/>
            <person name="Arachchi H.M."/>
            <person name="Berlin A."/>
            <person name="Chapman S.B."/>
            <person name="Gearin G."/>
            <person name="Goldberg J."/>
            <person name="Griggs A."/>
            <person name="Gujja S."/>
            <person name="Hansen M."/>
            <person name="Heiman D."/>
            <person name="Howarth C."/>
            <person name="Larimer J."/>
            <person name="Lui A."/>
            <person name="MacDonald P.J.P."/>
            <person name="McCowen C."/>
            <person name="Montmayeur A."/>
            <person name="Murphy C."/>
            <person name="Neiman D."/>
            <person name="Pearson M."/>
            <person name="Priest M."/>
            <person name="Roberts A."/>
            <person name="Saif S."/>
            <person name="Shea T."/>
            <person name="Sisk P."/>
            <person name="Stolte C."/>
            <person name="Sykes S."/>
            <person name="Wortman J."/>
            <person name="Nusbaum C."/>
            <person name="Birren B."/>
        </authorList>
    </citation>
    <scope>NUCLEOTIDE SEQUENCE [LARGE SCALE GENOMIC DNA]</scope>
    <source>
        <strain evidence="2 3">ATCC 38327</strain>
    </source>
</reference>
<feature type="region of interest" description="Disordered" evidence="1">
    <location>
        <begin position="128"/>
        <end position="169"/>
    </location>
</feature>